<dbReference type="Gene3D" id="1.25.40.10">
    <property type="entry name" value="Tetratricopeptide repeat domain"/>
    <property type="match status" value="1"/>
</dbReference>
<accession>A0A3S7JAH6</accession>
<dbReference type="RefSeq" id="WP_108674072.1">
    <property type="nucleotide sequence ID" value="NZ_CP025628.1"/>
</dbReference>
<dbReference type="AlphaFoldDB" id="A0A3S7JAH6"/>
<evidence type="ECO:0008006" key="3">
    <source>
        <dbReference type="Google" id="ProtNLM"/>
    </source>
</evidence>
<dbReference type="EMBL" id="CP025628">
    <property type="protein sequence ID" value="AWD32673.1"/>
    <property type="molecule type" value="Genomic_DNA"/>
</dbReference>
<dbReference type="OrthoDB" id="8525418at2"/>
<sequence length="77" mass="8563">MVVLDALKNFKGVIEELNNLIKLYPNHSLTADAMLIIANSQLELDLKMAAKNTLKTIIKKYPESKAALAANNRLKIL</sequence>
<dbReference type="SUPFAM" id="SSF48452">
    <property type="entry name" value="TPR-like"/>
    <property type="match status" value="1"/>
</dbReference>
<organism evidence="1 2">
    <name type="scientific">Candidatus Kinetoplastidibacterium kentomonadis</name>
    <dbReference type="NCBI Taxonomy" id="1576550"/>
    <lineage>
        <taxon>Bacteria</taxon>
        <taxon>Pseudomonadati</taxon>
        <taxon>Pseudomonadota</taxon>
        <taxon>Betaproteobacteria</taxon>
        <taxon>Candidatus Kinetoplastidibacterium</taxon>
    </lineage>
</organism>
<evidence type="ECO:0000313" key="2">
    <source>
        <dbReference type="Proteomes" id="UP000266796"/>
    </source>
</evidence>
<dbReference type="KEGG" id="kso:CKSOR_00572"/>
<keyword evidence="2" id="KW-1185">Reference proteome</keyword>
<evidence type="ECO:0000313" key="1">
    <source>
        <dbReference type="EMBL" id="AWD32673.1"/>
    </source>
</evidence>
<dbReference type="Pfam" id="PF13174">
    <property type="entry name" value="TPR_6"/>
    <property type="match status" value="1"/>
</dbReference>
<gene>
    <name evidence="1" type="ORF">CKSOR_00572</name>
</gene>
<dbReference type="InterPro" id="IPR019734">
    <property type="entry name" value="TPR_rpt"/>
</dbReference>
<dbReference type="Proteomes" id="UP000266796">
    <property type="component" value="Chromosome"/>
</dbReference>
<reference evidence="1 2" key="1">
    <citation type="journal article" date="2018" name="Parasitology">
        <title>The reduced genome of Candidatus Kinetoplastibacterium sorsogonicusi, the endosymbiont of Kentomonas sorsogonicus (Trypanosomatidae): loss of the haem-synthesis pathway.</title>
        <authorList>
            <person name="Silva F.M."/>
            <person name="Kostygov A.Y."/>
            <person name="Spodareva V.V."/>
            <person name="Butenko A."/>
            <person name="Tossou R."/>
            <person name="Lukes J."/>
            <person name="Yurchenko V."/>
            <person name="Alves J.M.P."/>
        </authorList>
    </citation>
    <scope>NUCLEOTIDE SEQUENCE [LARGE SCALE GENOMIC DNA]</scope>
    <source>
        <strain evidence="1 2">MF-08</strain>
    </source>
</reference>
<dbReference type="InterPro" id="IPR011990">
    <property type="entry name" value="TPR-like_helical_dom_sf"/>
</dbReference>
<protein>
    <recommendedName>
        <fullName evidence="3">Outer membrane protein assembly factor BamD</fullName>
    </recommendedName>
</protein>
<proteinExistence type="predicted"/>
<name>A0A3S7JAH6_9PROT</name>